<dbReference type="PRINTS" id="PR01181">
    <property type="entry name" value="DAPDCRBXLASE"/>
</dbReference>
<evidence type="ECO:0000256" key="3">
    <source>
        <dbReference type="ARBA" id="ARBA00022898"/>
    </source>
</evidence>
<evidence type="ECO:0000256" key="4">
    <source>
        <dbReference type="ARBA" id="ARBA00023239"/>
    </source>
</evidence>
<comment type="pathway">
    <text evidence="5 7">Amino-acid biosynthesis; L-lysine biosynthesis via DAP pathway; L-lysine from DL-2,6-diaminopimelate: step 1/1.</text>
</comment>
<sequence>MSGINDALRAAADQFGTPLYVYNSATITRQYKKLTTAFSGHKTRFFYACKALSNVSVLRHIHSLGSGLDCVSINEVKLGLHVGFAPDDILFTPNSVTFEELVEAKELGVNLNIDNISLLERFGATFGGSYPVCVRLNPHIEAGGNYKIQTGHIDSKFGISIHQMRHLERVVKGTGLHVRGLHMHTGSEIKDVGVFMRALEILFDAATRFPELEFLDLGSGFKVPYKPGDPETDVNALGQQVAAAFKSFEKEYGRELECWFEPGKYLVSESGFLLVNVAVVKQTTATVFAGVNSGFNHLIRPMFYDSYHHISNLTNPKGTERLYTVVGNICETDTFAWDRLLPDIRENDLLAFHNAGAYGFEMSSSFNSRTRPAEVLLDESGELRLIRKRQTFEDLLAGQVDVAANAPAQPSPVA</sequence>
<feature type="binding site" evidence="5">
    <location>
        <position position="220"/>
    </location>
    <ligand>
        <name>pyridoxal 5'-phosphate</name>
        <dbReference type="ChEBI" id="CHEBI:597326"/>
    </ligand>
</feature>
<dbReference type="Pfam" id="PF02784">
    <property type="entry name" value="Orn_Arg_deC_N"/>
    <property type="match status" value="1"/>
</dbReference>
<gene>
    <name evidence="5 9" type="primary">lysA</name>
    <name evidence="9" type="ORF">IC234_17105</name>
</gene>
<keyword evidence="2 5" id="KW-0210">Decarboxylase</keyword>
<feature type="binding site" evidence="5">
    <location>
        <position position="304"/>
    </location>
    <ligand>
        <name>substrate</name>
    </ligand>
</feature>
<comment type="catalytic activity">
    <reaction evidence="5 7">
        <text>meso-2,6-diaminopimelate + H(+) = L-lysine + CO2</text>
        <dbReference type="Rhea" id="RHEA:15101"/>
        <dbReference type="ChEBI" id="CHEBI:15378"/>
        <dbReference type="ChEBI" id="CHEBI:16526"/>
        <dbReference type="ChEBI" id="CHEBI:32551"/>
        <dbReference type="ChEBI" id="CHEBI:57791"/>
        <dbReference type="EC" id="4.1.1.20"/>
    </reaction>
</comment>
<comment type="cofactor">
    <cofactor evidence="1 5 7">
        <name>pyridoxal 5'-phosphate</name>
        <dbReference type="ChEBI" id="CHEBI:597326"/>
    </cofactor>
</comment>
<evidence type="ECO:0000256" key="1">
    <source>
        <dbReference type="ARBA" id="ARBA00001933"/>
    </source>
</evidence>
<keyword evidence="5" id="KW-0028">Amino-acid biosynthesis</keyword>
<evidence type="ECO:0000259" key="8">
    <source>
        <dbReference type="Pfam" id="PF02784"/>
    </source>
</evidence>
<reference evidence="9 10" key="1">
    <citation type="submission" date="2020-09" db="EMBL/GenBank/DDBJ databases">
        <authorList>
            <person name="Kim M.K."/>
        </authorList>
    </citation>
    <scope>NUCLEOTIDE SEQUENCE [LARGE SCALE GENOMIC DNA]</scope>
    <source>
        <strain evidence="9 10">BT189</strain>
    </source>
</reference>
<dbReference type="EC" id="4.1.1.20" evidence="5 6"/>
<evidence type="ECO:0000313" key="10">
    <source>
        <dbReference type="Proteomes" id="UP000606003"/>
    </source>
</evidence>
<dbReference type="Gene3D" id="3.20.20.10">
    <property type="entry name" value="Alanine racemase"/>
    <property type="match status" value="1"/>
</dbReference>
<dbReference type="InterPro" id="IPR029066">
    <property type="entry name" value="PLP-binding_barrel"/>
</dbReference>
<protein>
    <recommendedName>
        <fullName evidence="5 6">Diaminopimelate decarboxylase</fullName>
        <shortName evidence="5">DAP decarboxylase</shortName>
        <shortName evidence="5">DAPDC</shortName>
        <ecNumber evidence="5 6">4.1.1.20</ecNumber>
    </recommendedName>
</protein>
<keyword evidence="10" id="KW-1185">Reference proteome</keyword>
<dbReference type="PRINTS" id="PR01179">
    <property type="entry name" value="ODADCRBXLASE"/>
</dbReference>
<dbReference type="SUPFAM" id="SSF51419">
    <property type="entry name" value="PLP-binding barrel"/>
    <property type="match status" value="1"/>
</dbReference>
<feature type="binding site" evidence="5">
    <location>
        <position position="331"/>
    </location>
    <ligand>
        <name>substrate</name>
    </ligand>
</feature>
<dbReference type="SUPFAM" id="SSF50621">
    <property type="entry name" value="Alanine racemase C-terminal domain-like"/>
    <property type="match status" value="1"/>
</dbReference>
<keyword evidence="5 7" id="KW-0457">Lysine biosynthesis</keyword>
<dbReference type="InterPro" id="IPR009006">
    <property type="entry name" value="Ala_racemase/Decarboxylase_C"/>
</dbReference>
<comment type="caution">
    <text evidence="5">Lacks conserved residue(s) required for the propagation of feature annotation.</text>
</comment>
<dbReference type="InterPro" id="IPR022653">
    <property type="entry name" value="De-COase2_pyr-phos_BS"/>
</dbReference>
<dbReference type="Gene3D" id="2.40.37.10">
    <property type="entry name" value="Lyase, Ornithine Decarboxylase, Chain A, domain 1"/>
    <property type="match status" value="1"/>
</dbReference>
<evidence type="ECO:0000256" key="7">
    <source>
        <dbReference type="RuleBase" id="RU003738"/>
    </source>
</evidence>
<dbReference type="Proteomes" id="UP000606003">
    <property type="component" value="Unassembled WGS sequence"/>
</dbReference>
<dbReference type="InterPro" id="IPR000183">
    <property type="entry name" value="Orn/DAP/Arg_de-COase"/>
</dbReference>
<dbReference type="InterPro" id="IPR002986">
    <property type="entry name" value="DAP_deCOOHase_LysA"/>
</dbReference>
<keyword evidence="4 5" id="KW-0456">Lyase</keyword>
<feature type="binding site" evidence="5">
    <location>
        <position position="358"/>
    </location>
    <ligand>
        <name>substrate</name>
    </ligand>
</feature>
<organism evidence="9 10">
    <name type="scientific">Hymenobacter armeniacus</name>
    <dbReference type="NCBI Taxonomy" id="2771358"/>
    <lineage>
        <taxon>Bacteria</taxon>
        <taxon>Pseudomonadati</taxon>
        <taxon>Bacteroidota</taxon>
        <taxon>Cytophagia</taxon>
        <taxon>Cytophagales</taxon>
        <taxon>Hymenobacteraceae</taxon>
        <taxon>Hymenobacter</taxon>
    </lineage>
</organism>
<dbReference type="GO" id="GO:0008836">
    <property type="term" value="F:diaminopimelate decarboxylase activity"/>
    <property type="evidence" value="ECO:0007669"/>
    <property type="project" value="UniProtKB-EC"/>
</dbReference>
<keyword evidence="3 5" id="KW-0663">Pyridoxal phosphate</keyword>
<comment type="caution">
    <text evidence="9">The sequence shown here is derived from an EMBL/GenBank/DDBJ whole genome shotgun (WGS) entry which is preliminary data.</text>
</comment>
<dbReference type="HAMAP" id="MF_02120">
    <property type="entry name" value="LysA"/>
    <property type="match status" value="1"/>
</dbReference>
<dbReference type="PANTHER" id="PTHR43727">
    <property type="entry name" value="DIAMINOPIMELATE DECARBOXYLASE"/>
    <property type="match status" value="1"/>
</dbReference>
<proteinExistence type="inferred from homology"/>
<accession>A0ABR8JYW5</accession>
<dbReference type="EMBL" id="JACXAC010000005">
    <property type="protein sequence ID" value="MBD2723850.1"/>
    <property type="molecule type" value="Genomic_DNA"/>
</dbReference>
<feature type="modified residue" description="N6-(pyridoxal phosphate)lysine" evidence="5">
    <location>
        <position position="50"/>
    </location>
</feature>
<evidence type="ECO:0000256" key="2">
    <source>
        <dbReference type="ARBA" id="ARBA00022793"/>
    </source>
</evidence>
<dbReference type="PANTHER" id="PTHR43727:SF2">
    <property type="entry name" value="GROUP IV DECARBOXYLASE"/>
    <property type="match status" value="1"/>
</dbReference>
<dbReference type="RefSeq" id="WP_190926965.1">
    <property type="nucleotide sequence ID" value="NZ_JACXAC010000005.1"/>
</dbReference>
<evidence type="ECO:0000256" key="5">
    <source>
        <dbReference type="HAMAP-Rule" id="MF_02120"/>
    </source>
</evidence>
<dbReference type="InterPro" id="IPR022644">
    <property type="entry name" value="De-COase2_N"/>
</dbReference>
<comment type="similarity">
    <text evidence="5">Belongs to the Orn/Lys/Arg decarboxylase class-II family. LysA subfamily.</text>
</comment>
<feature type="binding site" evidence="5">
    <location>
        <position position="300"/>
    </location>
    <ligand>
        <name>substrate</name>
    </ligand>
</feature>
<comment type="function">
    <text evidence="5">Specifically catalyzes the decarboxylation of meso-diaminopimelate (meso-DAP) to L-lysine.</text>
</comment>
<comment type="subunit">
    <text evidence="5">Homodimer.</text>
</comment>
<dbReference type="CDD" id="cd06828">
    <property type="entry name" value="PLPDE_III_DapDC"/>
    <property type="match status" value="1"/>
</dbReference>
<name>A0ABR8JYW5_9BACT</name>
<evidence type="ECO:0000313" key="9">
    <source>
        <dbReference type="EMBL" id="MBD2723850.1"/>
    </source>
</evidence>
<dbReference type="PROSITE" id="PS00878">
    <property type="entry name" value="ODR_DC_2_1"/>
    <property type="match status" value="1"/>
</dbReference>
<evidence type="ECO:0000256" key="6">
    <source>
        <dbReference type="NCBIfam" id="TIGR01048"/>
    </source>
</evidence>
<dbReference type="NCBIfam" id="TIGR01048">
    <property type="entry name" value="lysA"/>
    <property type="match status" value="1"/>
</dbReference>
<feature type="domain" description="Orn/DAP/Arg decarboxylase 2 N-terminal" evidence="8">
    <location>
        <begin position="25"/>
        <end position="268"/>
    </location>
</feature>
<feature type="binding site" evidence="5">
    <location>
        <position position="358"/>
    </location>
    <ligand>
        <name>pyridoxal 5'-phosphate</name>
        <dbReference type="ChEBI" id="CHEBI:597326"/>
    </ligand>
</feature>